<evidence type="ECO:0000259" key="1">
    <source>
        <dbReference type="Pfam" id="PF00535"/>
    </source>
</evidence>
<accession>A0ABP8VZQ7</accession>
<dbReference type="InterPro" id="IPR029044">
    <property type="entry name" value="Nucleotide-diphossugar_trans"/>
</dbReference>
<dbReference type="RefSeq" id="WP_345375609.1">
    <property type="nucleotide sequence ID" value="NZ_BAABLM010000003.1"/>
</dbReference>
<sequence length="347" mass="38496">MPQPEIRPRIAAVVVNYNYEKYVAEAVDSLLAQSTSFDEILVVDDGSTDGSVEVLRSFGSRIQLIEKENGGQLSAAWTALASTDCDYLYVLDSDDVASPRLLETVAPHLATRPVKVQFQLHSMDEHGTAIDSIFPTFAPGYSQAEMIEDNTVLGFYVCPPTSGNVFRTDYLRGLASESLNEREAYDGVPAQVAPYFGPIVSLNTPLVRYRVHSQSDSQWGRPTPALLRSEMARFTSRWEESNAVLASRGYPRVPSGRSVFQLEHQLMIDALEGRRVPVSTVLQYIRLVARSGLSRSQRLAFSGWAALLLVPPRRRAASLVLSRRSSAGRSRFVQRIVRLARSTRTVS</sequence>
<reference evidence="3" key="1">
    <citation type="journal article" date="2019" name="Int. J. Syst. Evol. Microbiol.">
        <title>The Global Catalogue of Microorganisms (GCM) 10K type strain sequencing project: providing services to taxonomists for standard genome sequencing and annotation.</title>
        <authorList>
            <consortium name="The Broad Institute Genomics Platform"/>
            <consortium name="The Broad Institute Genome Sequencing Center for Infectious Disease"/>
            <person name="Wu L."/>
            <person name="Ma J."/>
        </authorList>
    </citation>
    <scope>NUCLEOTIDE SEQUENCE [LARGE SCALE GENOMIC DNA]</scope>
    <source>
        <strain evidence="3">JCM 18956</strain>
    </source>
</reference>
<dbReference type="Gene3D" id="3.90.550.10">
    <property type="entry name" value="Spore Coat Polysaccharide Biosynthesis Protein SpsA, Chain A"/>
    <property type="match status" value="1"/>
</dbReference>
<comment type="caution">
    <text evidence="2">The sequence shown here is derived from an EMBL/GenBank/DDBJ whole genome shotgun (WGS) entry which is preliminary data.</text>
</comment>
<protein>
    <recommendedName>
        <fullName evidence="1">Glycosyltransferase 2-like domain-containing protein</fullName>
    </recommendedName>
</protein>
<keyword evidence="3" id="KW-1185">Reference proteome</keyword>
<dbReference type="PANTHER" id="PTHR43685:SF11">
    <property type="entry name" value="GLYCOSYLTRANSFERASE TAGX-RELATED"/>
    <property type="match status" value="1"/>
</dbReference>
<feature type="domain" description="Glycosyltransferase 2-like" evidence="1">
    <location>
        <begin position="13"/>
        <end position="158"/>
    </location>
</feature>
<dbReference type="EMBL" id="BAABLM010000003">
    <property type="protein sequence ID" value="GAA4674711.1"/>
    <property type="molecule type" value="Genomic_DNA"/>
</dbReference>
<gene>
    <name evidence="2" type="ORF">GCM10025780_19010</name>
</gene>
<dbReference type="InterPro" id="IPR050834">
    <property type="entry name" value="Glycosyltransf_2"/>
</dbReference>
<dbReference type="CDD" id="cd00761">
    <property type="entry name" value="Glyco_tranf_GTA_type"/>
    <property type="match status" value="1"/>
</dbReference>
<dbReference type="Pfam" id="PF00535">
    <property type="entry name" value="Glycos_transf_2"/>
    <property type="match status" value="1"/>
</dbReference>
<organism evidence="2 3">
    <name type="scientific">Frondihabitans cladoniiphilus</name>
    <dbReference type="NCBI Taxonomy" id="715785"/>
    <lineage>
        <taxon>Bacteria</taxon>
        <taxon>Bacillati</taxon>
        <taxon>Actinomycetota</taxon>
        <taxon>Actinomycetes</taxon>
        <taxon>Micrococcales</taxon>
        <taxon>Microbacteriaceae</taxon>
        <taxon>Frondihabitans</taxon>
    </lineage>
</organism>
<dbReference type="Proteomes" id="UP001501295">
    <property type="component" value="Unassembled WGS sequence"/>
</dbReference>
<name>A0ABP8VZQ7_9MICO</name>
<evidence type="ECO:0000313" key="3">
    <source>
        <dbReference type="Proteomes" id="UP001501295"/>
    </source>
</evidence>
<proteinExistence type="predicted"/>
<dbReference type="SUPFAM" id="SSF53448">
    <property type="entry name" value="Nucleotide-diphospho-sugar transferases"/>
    <property type="match status" value="1"/>
</dbReference>
<dbReference type="InterPro" id="IPR001173">
    <property type="entry name" value="Glyco_trans_2-like"/>
</dbReference>
<dbReference type="PANTHER" id="PTHR43685">
    <property type="entry name" value="GLYCOSYLTRANSFERASE"/>
    <property type="match status" value="1"/>
</dbReference>
<evidence type="ECO:0000313" key="2">
    <source>
        <dbReference type="EMBL" id="GAA4674711.1"/>
    </source>
</evidence>